<name>A0ABW6MTP9_9ACTN</name>
<dbReference type="RefSeq" id="WP_361953469.1">
    <property type="nucleotide sequence ID" value="NZ_JBEXVS010000088.1"/>
</dbReference>
<reference evidence="1 2" key="1">
    <citation type="submission" date="2024-10" db="EMBL/GenBank/DDBJ databases">
        <title>The Natural Products Discovery Center: Release of the First 8490 Sequenced Strains for Exploring Actinobacteria Biosynthetic Diversity.</title>
        <authorList>
            <person name="Kalkreuter E."/>
            <person name="Kautsar S.A."/>
            <person name="Yang D."/>
            <person name="Bader C.D."/>
            <person name="Teijaro C.N."/>
            <person name="Fluegel L."/>
            <person name="Davis C.M."/>
            <person name="Simpson J.R."/>
            <person name="Lauterbach L."/>
            <person name="Steele A.D."/>
            <person name="Gui C."/>
            <person name="Meng S."/>
            <person name="Li G."/>
            <person name="Viehrig K."/>
            <person name="Ye F."/>
            <person name="Su P."/>
            <person name="Kiefer A.F."/>
            <person name="Nichols A."/>
            <person name="Cepeda A.J."/>
            <person name="Yan W."/>
            <person name="Fan B."/>
            <person name="Jiang Y."/>
            <person name="Adhikari A."/>
            <person name="Zheng C.-J."/>
            <person name="Schuster L."/>
            <person name="Cowan T.M."/>
            <person name="Smanski M.J."/>
            <person name="Chevrette M.G."/>
            <person name="De Carvalho L.P.S."/>
            <person name="Shen B."/>
        </authorList>
    </citation>
    <scope>NUCLEOTIDE SEQUENCE [LARGE SCALE GENOMIC DNA]</scope>
    <source>
        <strain evidence="1 2">NPDC005497</strain>
    </source>
</reference>
<gene>
    <name evidence="1" type="ORF">ACFYQT_05825</name>
</gene>
<evidence type="ECO:0000313" key="1">
    <source>
        <dbReference type="EMBL" id="MFF0002965.1"/>
    </source>
</evidence>
<dbReference type="EMBL" id="JBIAJP010000001">
    <property type="protein sequence ID" value="MFF0002965.1"/>
    <property type="molecule type" value="Genomic_DNA"/>
</dbReference>
<comment type="caution">
    <text evidence="1">The sequence shown here is derived from an EMBL/GenBank/DDBJ whole genome shotgun (WGS) entry which is preliminary data.</text>
</comment>
<organism evidence="1 2">
    <name type="scientific">Streptomyces tibetensis</name>
    <dbReference type="NCBI Taxonomy" id="2382123"/>
    <lineage>
        <taxon>Bacteria</taxon>
        <taxon>Bacillati</taxon>
        <taxon>Actinomycetota</taxon>
        <taxon>Actinomycetes</taxon>
        <taxon>Kitasatosporales</taxon>
        <taxon>Streptomycetaceae</taxon>
        <taxon>Streptomyces</taxon>
    </lineage>
</organism>
<sequence>MIGYTTKGETTLEADIGTWVKHWNEDPKPFIWTKTTEEILDSLARFCRRISGAGHQ</sequence>
<dbReference type="Proteomes" id="UP001601422">
    <property type="component" value="Unassembled WGS sequence"/>
</dbReference>
<proteinExistence type="predicted"/>
<accession>A0ABW6MTP9</accession>
<evidence type="ECO:0000313" key="2">
    <source>
        <dbReference type="Proteomes" id="UP001601422"/>
    </source>
</evidence>
<evidence type="ECO:0008006" key="3">
    <source>
        <dbReference type="Google" id="ProtNLM"/>
    </source>
</evidence>
<protein>
    <recommendedName>
        <fullName evidence="3">Transposase</fullName>
    </recommendedName>
</protein>
<keyword evidence="2" id="KW-1185">Reference proteome</keyword>